<evidence type="ECO:0000313" key="2">
    <source>
        <dbReference type="Proteomes" id="UP000253970"/>
    </source>
</evidence>
<evidence type="ECO:0000313" key="1">
    <source>
        <dbReference type="EMBL" id="RDB73347.1"/>
    </source>
</evidence>
<reference evidence="1 2" key="1">
    <citation type="journal article" date="2018" name="Elife">
        <title>Discovery and characterization of a prevalent human gut bacterial enzyme sufficient for the inactivation of a family of plant toxins.</title>
        <authorList>
            <person name="Koppel N."/>
            <person name="Bisanz J.E."/>
            <person name="Pandelia M.E."/>
            <person name="Turnbaugh P.J."/>
            <person name="Balskus E.P."/>
        </authorList>
    </citation>
    <scope>NUCLEOTIDE SEQUENCE [LARGE SCALE GENOMIC DNA]</scope>
    <source>
        <strain evidence="1 2">W1 BHI 6</strain>
    </source>
</reference>
<organism evidence="1 2">
    <name type="scientific">Eggerthella lenta</name>
    <name type="common">Eubacterium lentum</name>
    <dbReference type="NCBI Taxonomy" id="84112"/>
    <lineage>
        <taxon>Bacteria</taxon>
        <taxon>Bacillati</taxon>
        <taxon>Actinomycetota</taxon>
        <taxon>Coriobacteriia</taxon>
        <taxon>Eggerthellales</taxon>
        <taxon>Eggerthellaceae</taxon>
        <taxon>Eggerthella</taxon>
    </lineage>
</organism>
<name>A0A369MLI2_EGGLN</name>
<sequence length="281" mass="31319">MDAVKGNETLREIGGVPIPVYMDDAYLMFGNSIERQVTDFETAINAGPFPVSATGLSYQQVNWLTKDGLLGASEKAGERGWRKFQFREIVYLRVLSELRSFGVGNEALHGLHQLFYGNTATADEIILACLKASEATLLFYSDGTGFVLSPERLFEAERTDNEAVKRSAIRVVVSSCVREALELIGLESVETIHTLGKMIQLLPLTQKERAVVDALRNRDYTEITVTKHNGEPSVIYAENNRKEDVTNDVLVPMLMRSFANINVKRRDGKTVSVSVRDTIKL</sequence>
<dbReference type="AlphaFoldDB" id="A0A369MLI2"/>
<comment type="caution">
    <text evidence="1">The sequence shown here is derived from an EMBL/GenBank/DDBJ whole genome shotgun (WGS) entry which is preliminary data.</text>
</comment>
<gene>
    <name evidence="1" type="ORF">C1875_00380</name>
</gene>
<accession>A0A369MLI2</accession>
<evidence type="ECO:0008006" key="3">
    <source>
        <dbReference type="Google" id="ProtNLM"/>
    </source>
</evidence>
<dbReference type="RefSeq" id="WP_114532295.1">
    <property type="nucleotide sequence ID" value="NZ_JAQCRY010000008.1"/>
</dbReference>
<dbReference type="EMBL" id="PPTU01000001">
    <property type="protein sequence ID" value="RDB73347.1"/>
    <property type="molecule type" value="Genomic_DNA"/>
</dbReference>
<protein>
    <recommendedName>
        <fullName evidence="3">MerR family transcriptional regulator</fullName>
    </recommendedName>
</protein>
<dbReference type="Proteomes" id="UP000253970">
    <property type="component" value="Unassembled WGS sequence"/>
</dbReference>
<proteinExistence type="predicted"/>